<dbReference type="Proteomes" id="UP000616608">
    <property type="component" value="Unassembled WGS sequence"/>
</dbReference>
<organism evidence="1 2">
    <name type="scientific">Lysinibacillus alkalisoli</name>
    <dbReference type="NCBI Taxonomy" id="1911548"/>
    <lineage>
        <taxon>Bacteria</taxon>
        <taxon>Bacillati</taxon>
        <taxon>Bacillota</taxon>
        <taxon>Bacilli</taxon>
        <taxon>Bacillales</taxon>
        <taxon>Bacillaceae</taxon>
        <taxon>Lysinibacillus</taxon>
    </lineage>
</organism>
<gene>
    <name evidence="1" type="ORF">GCM10007425_01740</name>
</gene>
<accession>A0A917FUX4</accession>
<evidence type="ECO:0000313" key="1">
    <source>
        <dbReference type="EMBL" id="GGG11070.1"/>
    </source>
</evidence>
<proteinExistence type="predicted"/>
<name>A0A917FUX4_9BACI</name>
<reference evidence="1" key="1">
    <citation type="journal article" date="2014" name="Int. J. Syst. Evol. Microbiol.">
        <title>Complete genome sequence of Corynebacterium casei LMG S-19264T (=DSM 44701T), isolated from a smear-ripened cheese.</title>
        <authorList>
            <consortium name="US DOE Joint Genome Institute (JGI-PGF)"/>
            <person name="Walter F."/>
            <person name="Albersmeier A."/>
            <person name="Kalinowski J."/>
            <person name="Ruckert C."/>
        </authorList>
    </citation>
    <scope>NUCLEOTIDE SEQUENCE</scope>
    <source>
        <strain evidence="1">CGMCC 1.15760</strain>
    </source>
</reference>
<keyword evidence="2" id="KW-1185">Reference proteome</keyword>
<dbReference type="AlphaFoldDB" id="A0A917FUX4"/>
<dbReference type="EMBL" id="BMJT01000001">
    <property type="protein sequence ID" value="GGG11070.1"/>
    <property type="molecule type" value="Genomic_DNA"/>
</dbReference>
<sequence length="115" mass="13741">MTNNRKGLMPMLQPYVIIQHLEPRFIVHNTYKRECQYFRYITLSVNDLETILYQMNSEDKTYFEFHNAGFPITQGTLLNGHARLAHQIYIYLQREKNISLPEILNGKDFYIRLIA</sequence>
<protein>
    <submittedName>
        <fullName evidence="1">Uncharacterized protein</fullName>
    </submittedName>
</protein>
<evidence type="ECO:0000313" key="2">
    <source>
        <dbReference type="Proteomes" id="UP000616608"/>
    </source>
</evidence>
<comment type="caution">
    <text evidence="1">The sequence shown here is derived from an EMBL/GenBank/DDBJ whole genome shotgun (WGS) entry which is preliminary data.</text>
</comment>
<reference evidence="1" key="2">
    <citation type="submission" date="2020-09" db="EMBL/GenBank/DDBJ databases">
        <authorList>
            <person name="Sun Q."/>
            <person name="Zhou Y."/>
        </authorList>
    </citation>
    <scope>NUCLEOTIDE SEQUENCE</scope>
    <source>
        <strain evidence="1">CGMCC 1.15760</strain>
    </source>
</reference>